<evidence type="ECO:0000313" key="2">
    <source>
        <dbReference type="Proteomes" id="UP000218244"/>
    </source>
</evidence>
<organism evidence="1 2">
    <name type="scientific">Corynebacterium suranareeae</name>
    <dbReference type="NCBI Taxonomy" id="2506452"/>
    <lineage>
        <taxon>Bacteria</taxon>
        <taxon>Bacillati</taxon>
        <taxon>Actinomycetota</taxon>
        <taxon>Actinomycetes</taxon>
        <taxon>Mycobacteriales</taxon>
        <taxon>Corynebacteriaceae</taxon>
        <taxon>Corynebacterium</taxon>
    </lineage>
</organism>
<gene>
    <name evidence="1" type="ORF">N24_1321</name>
</gene>
<keyword evidence="2" id="KW-1185">Reference proteome</keyword>
<dbReference type="EMBL" id="AP017369">
    <property type="protein sequence ID" value="BAU95583.1"/>
    <property type="molecule type" value="Genomic_DNA"/>
</dbReference>
<accession>A0A160PR86</accession>
<proteinExistence type="predicted"/>
<protein>
    <submittedName>
        <fullName evidence="1">Uncharacterized protein</fullName>
    </submittedName>
</protein>
<name>A0A160PR86_9CORY</name>
<dbReference type="AlphaFoldDB" id="A0A160PR86"/>
<evidence type="ECO:0000313" key="1">
    <source>
        <dbReference type="EMBL" id="BAU95583.1"/>
    </source>
</evidence>
<sequence>MVEVGYVKCSTEIPPGALLNEEQLGRGMRHMPTQCARITHQGRELLPGAHKFPGKRTNYRAAGSLLSRMTGNFLKGHPEGVCFENLYCS</sequence>
<dbReference type="KEGG" id="csur:N24_1321"/>
<reference evidence="1 2" key="1">
    <citation type="submission" date="2016-02" db="EMBL/GenBank/DDBJ databases">
        <title>Corynebacterium glutamicum N24 whole genome sequencing project.</title>
        <authorList>
            <person name="Matsutani M."/>
            <person name="Nangtapong N."/>
            <person name="Yakushi T."/>
            <person name="Matsushita K."/>
        </authorList>
    </citation>
    <scope>NUCLEOTIDE SEQUENCE [LARGE SCALE GENOMIC DNA]</scope>
    <source>
        <strain evidence="1 2">N24</strain>
    </source>
</reference>
<dbReference type="Proteomes" id="UP000218244">
    <property type="component" value="Chromosome"/>
</dbReference>